<evidence type="ECO:0000256" key="5">
    <source>
        <dbReference type="SAM" id="SignalP"/>
    </source>
</evidence>
<evidence type="ECO:0000256" key="4">
    <source>
        <dbReference type="ARBA" id="ARBA00023180"/>
    </source>
</evidence>
<dbReference type="InterPro" id="IPR050430">
    <property type="entry name" value="Peptidase_S1"/>
</dbReference>
<name>A0A8K1CKF8_PYTOL</name>
<dbReference type="InterPro" id="IPR001254">
    <property type="entry name" value="Trypsin_dom"/>
</dbReference>
<keyword evidence="3" id="KW-1015">Disulfide bond</keyword>
<sequence length="483" mass="52718">MIKTSAFIVALLLFSWSLIAAIALASVPLVRISAEEDLQACVGVPIGPQHMLVLSTCLTGRVPMTKAWVMNLAMASSRNTSVQATLGPSIAVINITAIPPKQASAAQAVHVLALEKPLASSVPMAVLPLNMPYPGYLEVDRNTTLVSVDAASLKIVLTSEVIYISNSSCASVVCALPLQVKERHVRSQPSHWSFMLQLDSNHDAYRLLGVGGDRVTNEDGIWGFTRLPQAISAATLANHGVYGVNTVVSVNKEIVDGKIVETTSVYSEFVAGLRETENGETFCGGSLIAPTWVLTSAGCDSSSFNYVVIDTIDTEGKPTEAMKIKRKVKHPKYKDGHSFSFMLVELAHASSRKPIPYKADTFMLQLFDNMRVFSHVITTAFGYGYHLFNSKKMYLQLRSRKAPLLPAKDCPEYVRAKLDNSNVCLRKVTYGDYGGSVVANAWESRHRLVAVIGNGFDLEDRRAYGVAARVKVVYSWITQTIKK</sequence>
<dbReference type="Gene3D" id="2.40.10.10">
    <property type="entry name" value="Trypsin-like serine proteases"/>
    <property type="match status" value="1"/>
</dbReference>
<evidence type="ECO:0000256" key="3">
    <source>
        <dbReference type="ARBA" id="ARBA00023157"/>
    </source>
</evidence>
<dbReference type="PANTHER" id="PTHR24276:SF98">
    <property type="entry name" value="FI18310P1-RELATED"/>
    <property type="match status" value="1"/>
</dbReference>
<dbReference type="Pfam" id="PF00089">
    <property type="entry name" value="Trypsin"/>
    <property type="match status" value="1"/>
</dbReference>
<proteinExistence type="predicted"/>
<dbReference type="InterPro" id="IPR009003">
    <property type="entry name" value="Peptidase_S1_PA"/>
</dbReference>
<feature type="domain" description="Peptidase S1" evidence="6">
    <location>
        <begin position="254"/>
        <end position="482"/>
    </location>
</feature>
<organism evidence="7 8">
    <name type="scientific">Pythium oligandrum</name>
    <name type="common">Mycoparasitic fungus</name>
    <dbReference type="NCBI Taxonomy" id="41045"/>
    <lineage>
        <taxon>Eukaryota</taxon>
        <taxon>Sar</taxon>
        <taxon>Stramenopiles</taxon>
        <taxon>Oomycota</taxon>
        <taxon>Peronosporomycetes</taxon>
        <taxon>Pythiales</taxon>
        <taxon>Pythiaceae</taxon>
        <taxon>Pythium</taxon>
    </lineage>
</organism>
<reference evidence="7" key="1">
    <citation type="submission" date="2019-03" db="EMBL/GenBank/DDBJ databases">
        <title>Long read genome sequence of the mycoparasitic Pythium oligandrum ATCC 38472 isolated from sugarbeet rhizosphere.</title>
        <authorList>
            <person name="Gaulin E."/>
        </authorList>
    </citation>
    <scope>NUCLEOTIDE SEQUENCE</scope>
    <source>
        <strain evidence="7">ATCC 38472_TT</strain>
    </source>
</reference>
<dbReference type="PANTHER" id="PTHR24276">
    <property type="entry name" value="POLYSERASE-RELATED"/>
    <property type="match status" value="1"/>
</dbReference>
<evidence type="ECO:0000313" key="7">
    <source>
        <dbReference type="EMBL" id="TMW64608.1"/>
    </source>
</evidence>
<comment type="caution">
    <text evidence="7">The sequence shown here is derived from an EMBL/GenBank/DDBJ whole genome shotgun (WGS) entry which is preliminary data.</text>
</comment>
<dbReference type="SMART" id="SM00020">
    <property type="entry name" value="Tryp_SPc"/>
    <property type="match status" value="1"/>
</dbReference>
<evidence type="ECO:0000256" key="1">
    <source>
        <dbReference type="ARBA" id="ARBA00022729"/>
    </source>
</evidence>
<evidence type="ECO:0000256" key="2">
    <source>
        <dbReference type="ARBA" id="ARBA00023026"/>
    </source>
</evidence>
<dbReference type="OrthoDB" id="546450at2759"/>
<dbReference type="InterPro" id="IPR043504">
    <property type="entry name" value="Peptidase_S1_PA_chymotrypsin"/>
</dbReference>
<protein>
    <recommendedName>
        <fullName evidence="6">Peptidase S1 domain-containing protein</fullName>
    </recommendedName>
</protein>
<dbReference type="AlphaFoldDB" id="A0A8K1CKF8"/>
<dbReference type="SUPFAM" id="SSF50494">
    <property type="entry name" value="Trypsin-like serine proteases"/>
    <property type="match status" value="1"/>
</dbReference>
<dbReference type="GO" id="GO:0004252">
    <property type="term" value="F:serine-type endopeptidase activity"/>
    <property type="evidence" value="ECO:0007669"/>
    <property type="project" value="InterPro"/>
</dbReference>
<dbReference type="EMBL" id="SPLM01000039">
    <property type="protein sequence ID" value="TMW64608.1"/>
    <property type="molecule type" value="Genomic_DNA"/>
</dbReference>
<accession>A0A8K1CKF8</accession>
<feature type="chain" id="PRO_5035476094" description="Peptidase S1 domain-containing protein" evidence="5">
    <location>
        <begin position="22"/>
        <end position="483"/>
    </location>
</feature>
<gene>
    <name evidence="7" type="ORF">Poli38472_011488</name>
</gene>
<keyword evidence="8" id="KW-1185">Reference proteome</keyword>
<evidence type="ECO:0000259" key="6">
    <source>
        <dbReference type="PROSITE" id="PS50240"/>
    </source>
</evidence>
<keyword evidence="1 5" id="KW-0732">Signal</keyword>
<feature type="signal peptide" evidence="5">
    <location>
        <begin position="1"/>
        <end position="21"/>
    </location>
</feature>
<dbReference type="PROSITE" id="PS50240">
    <property type="entry name" value="TRYPSIN_DOM"/>
    <property type="match status" value="1"/>
</dbReference>
<keyword evidence="2" id="KW-0843">Virulence</keyword>
<dbReference type="Proteomes" id="UP000794436">
    <property type="component" value="Unassembled WGS sequence"/>
</dbReference>
<evidence type="ECO:0000313" key="8">
    <source>
        <dbReference type="Proteomes" id="UP000794436"/>
    </source>
</evidence>
<dbReference type="GO" id="GO:0006508">
    <property type="term" value="P:proteolysis"/>
    <property type="evidence" value="ECO:0007669"/>
    <property type="project" value="InterPro"/>
</dbReference>
<keyword evidence="4" id="KW-0325">Glycoprotein</keyword>